<proteinExistence type="predicted"/>
<dbReference type="OMA" id="GERIPYH"/>
<dbReference type="STRING" id="13706.A0A1X2GZF8"/>
<comment type="caution">
    <text evidence="2">The sequence shown here is derived from an EMBL/GenBank/DDBJ whole genome shotgun (WGS) entry which is preliminary data.</text>
</comment>
<gene>
    <name evidence="2" type="ORF">BCR43DRAFT_499710</name>
</gene>
<keyword evidence="2" id="KW-0012">Acyltransferase</keyword>
<dbReference type="InterPro" id="IPR016181">
    <property type="entry name" value="Acyl_CoA_acyltransferase"/>
</dbReference>
<dbReference type="EMBL" id="MCGN01000013">
    <property type="protein sequence ID" value="ORY89929.1"/>
    <property type="molecule type" value="Genomic_DNA"/>
</dbReference>
<dbReference type="PANTHER" id="PTHR43617">
    <property type="entry name" value="L-AMINO ACID N-ACETYLTRANSFERASE"/>
    <property type="match status" value="1"/>
</dbReference>
<dbReference type="InterPro" id="IPR000182">
    <property type="entry name" value="GNAT_dom"/>
</dbReference>
<dbReference type="GO" id="GO:0016747">
    <property type="term" value="F:acyltransferase activity, transferring groups other than amino-acyl groups"/>
    <property type="evidence" value="ECO:0007669"/>
    <property type="project" value="InterPro"/>
</dbReference>
<evidence type="ECO:0000313" key="2">
    <source>
        <dbReference type="EMBL" id="ORY89929.1"/>
    </source>
</evidence>
<dbReference type="PANTHER" id="PTHR43617:SF38">
    <property type="entry name" value="N-ACETYLTRANSFERASE DOMAIN-CONTAINING PROTEIN"/>
    <property type="match status" value="1"/>
</dbReference>
<organism evidence="2 3">
    <name type="scientific">Syncephalastrum racemosum</name>
    <name type="common">Filamentous fungus</name>
    <dbReference type="NCBI Taxonomy" id="13706"/>
    <lineage>
        <taxon>Eukaryota</taxon>
        <taxon>Fungi</taxon>
        <taxon>Fungi incertae sedis</taxon>
        <taxon>Mucoromycota</taxon>
        <taxon>Mucoromycotina</taxon>
        <taxon>Mucoromycetes</taxon>
        <taxon>Mucorales</taxon>
        <taxon>Syncephalastraceae</taxon>
        <taxon>Syncephalastrum</taxon>
    </lineage>
</organism>
<accession>A0A1X2GZF8</accession>
<name>A0A1X2GZF8_SYNRA</name>
<dbReference type="Pfam" id="PF00583">
    <property type="entry name" value="Acetyltransf_1"/>
    <property type="match status" value="1"/>
</dbReference>
<dbReference type="OrthoDB" id="5689at2759"/>
<sequence length="176" mass="19935">MVYIRQAALDDLQHVNMIRDMVLRAFCLVDGKIVDGDRVSIDELEQHIRGSDENILLLAMDSTTLPEKVVGTILISPMKEELGHVRISMLCVDPHCQSQGIGRRLMQDALRLTRELGYSTCVIHVFDIHQDVITYFYKQKLGFVETGRMPFPLPALLKVPDVEFVVLEKSLVSLLS</sequence>
<reference evidence="2 3" key="1">
    <citation type="submission" date="2016-07" db="EMBL/GenBank/DDBJ databases">
        <title>Pervasive Adenine N6-methylation of Active Genes in Fungi.</title>
        <authorList>
            <consortium name="DOE Joint Genome Institute"/>
            <person name="Mondo S.J."/>
            <person name="Dannebaum R.O."/>
            <person name="Kuo R.C."/>
            <person name="Labutti K."/>
            <person name="Haridas S."/>
            <person name="Kuo A."/>
            <person name="Salamov A."/>
            <person name="Ahrendt S.R."/>
            <person name="Lipzen A."/>
            <person name="Sullivan W."/>
            <person name="Andreopoulos W.B."/>
            <person name="Clum A."/>
            <person name="Lindquist E."/>
            <person name="Daum C."/>
            <person name="Ramamoorthy G.K."/>
            <person name="Gryganskyi A."/>
            <person name="Culley D."/>
            <person name="Magnuson J.K."/>
            <person name="James T.Y."/>
            <person name="O'Malley M.A."/>
            <person name="Stajich J.E."/>
            <person name="Spatafora J.W."/>
            <person name="Visel A."/>
            <person name="Grigoriev I.V."/>
        </authorList>
    </citation>
    <scope>NUCLEOTIDE SEQUENCE [LARGE SCALE GENOMIC DNA]</scope>
    <source>
        <strain evidence="2 3">NRRL 2496</strain>
    </source>
</reference>
<protein>
    <submittedName>
        <fullName evidence="2">Acyl-CoA N-acyltransferase</fullName>
    </submittedName>
</protein>
<dbReference type="PROSITE" id="PS51186">
    <property type="entry name" value="GNAT"/>
    <property type="match status" value="1"/>
</dbReference>
<dbReference type="CDD" id="cd04301">
    <property type="entry name" value="NAT_SF"/>
    <property type="match status" value="1"/>
</dbReference>
<keyword evidence="3" id="KW-1185">Reference proteome</keyword>
<dbReference type="Gene3D" id="3.40.630.30">
    <property type="match status" value="1"/>
</dbReference>
<keyword evidence="2" id="KW-0808">Transferase</keyword>
<dbReference type="SUPFAM" id="SSF55729">
    <property type="entry name" value="Acyl-CoA N-acyltransferases (Nat)"/>
    <property type="match status" value="1"/>
</dbReference>
<dbReference type="Proteomes" id="UP000242180">
    <property type="component" value="Unassembled WGS sequence"/>
</dbReference>
<dbReference type="InParanoid" id="A0A1X2GZF8"/>
<evidence type="ECO:0000259" key="1">
    <source>
        <dbReference type="PROSITE" id="PS51186"/>
    </source>
</evidence>
<dbReference type="AlphaFoldDB" id="A0A1X2GZF8"/>
<dbReference type="InterPro" id="IPR050276">
    <property type="entry name" value="MshD_Acetyltransferase"/>
</dbReference>
<feature type="domain" description="N-acetyltransferase" evidence="1">
    <location>
        <begin position="2"/>
        <end position="163"/>
    </location>
</feature>
<evidence type="ECO:0000313" key="3">
    <source>
        <dbReference type="Proteomes" id="UP000242180"/>
    </source>
</evidence>